<evidence type="ECO:0000313" key="1">
    <source>
        <dbReference type="EMBL" id="TCV10339.1"/>
    </source>
</evidence>
<dbReference type="EMBL" id="SMBZ01000034">
    <property type="protein sequence ID" value="TCV10339.1"/>
    <property type="molecule type" value="Genomic_DNA"/>
</dbReference>
<accession>A0A4V2VU17</accession>
<dbReference type="InterPro" id="IPR025563">
    <property type="entry name" value="DUF4286"/>
</dbReference>
<gene>
    <name evidence="1" type="ORF">EDC17_103415</name>
</gene>
<comment type="caution">
    <text evidence="1">The sequence shown here is derived from an EMBL/GenBank/DDBJ whole genome shotgun (WGS) entry which is preliminary data.</text>
</comment>
<reference evidence="1 2" key="1">
    <citation type="submission" date="2019-03" db="EMBL/GenBank/DDBJ databases">
        <title>Genomic Encyclopedia of Type Strains, Phase IV (KMG-IV): sequencing the most valuable type-strain genomes for metagenomic binning, comparative biology and taxonomic classification.</title>
        <authorList>
            <person name="Goeker M."/>
        </authorList>
    </citation>
    <scope>NUCLEOTIDE SEQUENCE [LARGE SCALE GENOMIC DNA]</scope>
    <source>
        <strain evidence="1 2">DSM 22362</strain>
    </source>
</reference>
<evidence type="ECO:0000313" key="2">
    <source>
        <dbReference type="Proteomes" id="UP000295197"/>
    </source>
</evidence>
<name>A0A4V2VU17_9SPHI</name>
<proteinExistence type="predicted"/>
<protein>
    <submittedName>
        <fullName evidence="1">Uncharacterized protein DUF4286</fullName>
    </submittedName>
</protein>
<dbReference type="RefSeq" id="WP_132778291.1">
    <property type="nucleotide sequence ID" value="NZ_SMBZ01000034.1"/>
</dbReference>
<keyword evidence="2" id="KW-1185">Reference proteome</keyword>
<dbReference type="Proteomes" id="UP000295197">
    <property type="component" value="Unassembled WGS sequence"/>
</dbReference>
<dbReference type="AlphaFoldDB" id="A0A4V2VU17"/>
<sequence>MYLYNISIIVENDNHEILMNWVTNNWFQTLSEKPKYLKILDSPHEGHTYSIQFNFEYASDIPKFQQEKLIVLQEYISTNHHEKAFLFDSTMKYL</sequence>
<dbReference type="OrthoDB" id="1121837at2"/>
<dbReference type="Pfam" id="PF14114">
    <property type="entry name" value="DUF4286"/>
    <property type="match status" value="1"/>
</dbReference>
<organism evidence="1 2">
    <name type="scientific">Sphingobacterium alimentarium</name>
    <dbReference type="NCBI Taxonomy" id="797292"/>
    <lineage>
        <taxon>Bacteria</taxon>
        <taxon>Pseudomonadati</taxon>
        <taxon>Bacteroidota</taxon>
        <taxon>Sphingobacteriia</taxon>
        <taxon>Sphingobacteriales</taxon>
        <taxon>Sphingobacteriaceae</taxon>
        <taxon>Sphingobacterium</taxon>
    </lineage>
</organism>